<name>A0ABV4JWX9_9BACT</name>
<evidence type="ECO:0000313" key="1">
    <source>
        <dbReference type="EMBL" id="MEZ6854216.1"/>
    </source>
</evidence>
<dbReference type="EMBL" id="JBFSOO010000008">
    <property type="protein sequence ID" value="MEZ6854216.1"/>
    <property type="molecule type" value="Genomic_DNA"/>
</dbReference>
<keyword evidence="2" id="KW-1185">Reference proteome</keyword>
<protein>
    <recommendedName>
        <fullName evidence="3">His-Xaa-Ser system protein HxsD</fullName>
    </recommendedName>
</protein>
<reference evidence="1 2" key="1">
    <citation type="submission" date="2024-07" db="EMBL/GenBank/DDBJ databases">
        <title>Active virus-host system and metabolic interactions in a Lokiarchaeon culture.</title>
        <authorList>
            <person name="Ponce Toledo R.I."/>
            <person name="Rodrigues Oliveira T."/>
            <person name="Schleper C."/>
        </authorList>
    </citation>
    <scope>NUCLEOTIDE SEQUENCE [LARGE SCALE GENOMIC DNA]</scope>
    <source>
        <strain evidence="1 2">B35</strain>
    </source>
</reference>
<evidence type="ECO:0008006" key="3">
    <source>
        <dbReference type="Google" id="ProtNLM"/>
    </source>
</evidence>
<sequence length="112" mass="13197">MQTTHKLQLGLDLPSDVVGRRFSVWADAVKFLYADFFLLEYDTWFWLERVKQENGSYLVNLVYRGNNFLLEDEIEFARHVVQHFADAYMRSETKYARLAYCVEVGSSVRKSS</sequence>
<gene>
    <name evidence="1" type="ORF">AB2Z07_11865</name>
</gene>
<dbReference type="RefSeq" id="WP_371150758.1">
    <property type="nucleotide sequence ID" value="NZ_JBFSOO010000008.1"/>
</dbReference>
<accession>A0ABV4JWX9</accession>
<organism evidence="1 2">
    <name type="scientific">Halodesulfovibrio aestuarii</name>
    <dbReference type="NCBI Taxonomy" id="126333"/>
    <lineage>
        <taxon>Bacteria</taxon>
        <taxon>Pseudomonadati</taxon>
        <taxon>Thermodesulfobacteriota</taxon>
        <taxon>Desulfovibrionia</taxon>
        <taxon>Desulfovibrionales</taxon>
        <taxon>Desulfovibrionaceae</taxon>
        <taxon>Halodesulfovibrio</taxon>
    </lineage>
</organism>
<dbReference type="Proteomes" id="UP001568358">
    <property type="component" value="Unassembled WGS sequence"/>
</dbReference>
<proteinExistence type="predicted"/>
<comment type="caution">
    <text evidence="1">The sequence shown here is derived from an EMBL/GenBank/DDBJ whole genome shotgun (WGS) entry which is preliminary data.</text>
</comment>
<evidence type="ECO:0000313" key="2">
    <source>
        <dbReference type="Proteomes" id="UP001568358"/>
    </source>
</evidence>